<dbReference type="Proteomes" id="UP000321058">
    <property type="component" value="Unassembled WGS sequence"/>
</dbReference>
<gene>
    <name evidence="2" type="ORF">RSO01_86250</name>
</gene>
<dbReference type="SUPFAM" id="SSF56601">
    <property type="entry name" value="beta-lactamase/transpeptidase-like"/>
    <property type="match status" value="1"/>
</dbReference>
<keyword evidence="2" id="KW-0378">Hydrolase</keyword>
<dbReference type="Gene3D" id="3.40.710.10">
    <property type="entry name" value="DD-peptidase/beta-lactamase superfamily"/>
    <property type="match status" value="1"/>
</dbReference>
<organism evidence="2 3">
    <name type="scientific">Reyranella soli</name>
    <dbReference type="NCBI Taxonomy" id="1230389"/>
    <lineage>
        <taxon>Bacteria</taxon>
        <taxon>Pseudomonadati</taxon>
        <taxon>Pseudomonadota</taxon>
        <taxon>Alphaproteobacteria</taxon>
        <taxon>Hyphomicrobiales</taxon>
        <taxon>Reyranellaceae</taxon>
        <taxon>Reyranella</taxon>
    </lineage>
</organism>
<proteinExistence type="predicted"/>
<evidence type="ECO:0000313" key="3">
    <source>
        <dbReference type="Proteomes" id="UP000321058"/>
    </source>
</evidence>
<keyword evidence="3" id="KW-1185">Reference proteome</keyword>
<dbReference type="Pfam" id="PF00144">
    <property type="entry name" value="Beta-lactamase"/>
    <property type="match status" value="1"/>
</dbReference>
<dbReference type="EMBL" id="BKAJ01000225">
    <property type="protein sequence ID" value="GEP61459.1"/>
    <property type="molecule type" value="Genomic_DNA"/>
</dbReference>
<dbReference type="InterPro" id="IPR050789">
    <property type="entry name" value="Diverse_Enzym_Activities"/>
</dbReference>
<dbReference type="InterPro" id="IPR012338">
    <property type="entry name" value="Beta-lactam/transpept-like"/>
</dbReference>
<dbReference type="PANTHER" id="PTHR43283:SF3">
    <property type="entry name" value="BETA-LACTAMASE FAMILY PROTEIN (AFU_ORTHOLOGUE AFUA_5G07500)"/>
    <property type="match status" value="1"/>
</dbReference>
<dbReference type="PANTHER" id="PTHR43283">
    <property type="entry name" value="BETA-LACTAMASE-RELATED"/>
    <property type="match status" value="1"/>
</dbReference>
<sequence length="284" mass="30816">MIPHVLVREGAVVENNGDTVDVPWWSFTKTVIAAAALSLVRDARLALDEALPNRPYTLRQLLQHRAGLTEYGRLPTYHEAVGRNEDAWPADEMLARTAADRLIHEPGKGWGYSNIGYYFVRRLIERTTGRTLGDALDHLVLEPLGISGVRFAADRAHYSPDYDPRWVYHGLLVGPLQQAALLLQRLMLGELLPLPLRSAMCDRYSVGGPIAGRPWKTPCYGLGLMIGETTGGALIAGHTGGGPGSAVAVYHRLDQPTGTAAAYKAGGDDAAVEDACVTLLRTRS</sequence>
<feature type="domain" description="Beta-lactamase-related" evidence="1">
    <location>
        <begin position="23"/>
        <end position="260"/>
    </location>
</feature>
<name>A0A512NR94_9HYPH</name>
<dbReference type="RefSeq" id="WP_218037639.1">
    <property type="nucleotide sequence ID" value="NZ_BKAJ01000225.1"/>
</dbReference>
<accession>A0A512NR94</accession>
<reference evidence="2 3" key="1">
    <citation type="submission" date="2019-07" db="EMBL/GenBank/DDBJ databases">
        <title>Whole genome shotgun sequence of Reyranella soli NBRC 108950.</title>
        <authorList>
            <person name="Hosoyama A."/>
            <person name="Uohara A."/>
            <person name="Ohji S."/>
            <person name="Ichikawa N."/>
        </authorList>
    </citation>
    <scope>NUCLEOTIDE SEQUENCE [LARGE SCALE GENOMIC DNA]</scope>
    <source>
        <strain evidence="2 3">NBRC 108950</strain>
    </source>
</reference>
<evidence type="ECO:0000259" key="1">
    <source>
        <dbReference type="Pfam" id="PF00144"/>
    </source>
</evidence>
<dbReference type="InterPro" id="IPR001466">
    <property type="entry name" value="Beta-lactam-related"/>
</dbReference>
<dbReference type="AlphaFoldDB" id="A0A512NR94"/>
<comment type="caution">
    <text evidence="2">The sequence shown here is derived from an EMBL/GenBank/DDBJ whole genome shotgun (WGS) entry which is preliminary data.</text>
</comment>
<evidence type="ECO:0000313" key="2">
    <source>
        <dbReference type="EMBL" id="GEP61459.1"/>
    </source>
</evidence>
<protein>
    <submittedName>
        <fullName evidence="2">Serine hydrolase</fullName>
    </submittedName>
</protein>
<dbReference type="GO" id="GO:0016787">
    <property type="term" value="F:hydrolase activity"/>
    <property type="evidence" value="ECO:0007669"/>
    <property type="project" value="UniProtKB-KW"/>
</dbReference>